<feature type="region of interest" description="Disordered" evidence="1">
    <location>
        <begin position="317"/>
        <end position="339"/>
    </location>
</feature>
<dbReference type="Proteomes" id="UP000316270">
    <property type="component" value="Chromosome 6"/>
</dbReference>
<evidence type="ECO:0000313" key="3">
    <source>
        <dbReference type="EMBL" id="QDS71432.1"/>
    </source>
</evidence>
<feature type="transmembrane region" description="Helical" evidence="2">
    <location>
        <begin position="177"/>
        <end position="200"/>
    </location>
</feature>
<evidence type="ECO:0000256" key="2">
    <source>
        <dbReference type="SAM" id="Phobius"/>
    </source>
</evidence>
<protein>
    <recommendedName>
        <fullName evidence="5">MARVEL domain-containing protein</fullName>
    </recommendedName>
</protein>
<feature type="region of interest" description="Disordered" evidence="1">
    <location>
        <begin position="204"/>
        <end position="259"/>
    </location>
</feature>
<proteinExistence type="predicted"/>
<feature type="transmembrane region" description="Helical" evidence="2">
    <location>
        <begin position="57"/>
        <end position="81"/>
    </location>
</feature>
<dbReference type="OrthoDB" id="3924996at2759"/>
<keyword evidence="2" id="KW-0812">Transmembrane</keyword>
<feature type="transmembrane region" description="Helical" evidence="2">
    <location>
        <begin position="21"/>
        <end position="45"/>
    </location>
</feature>
<dbReference type="EMBL" id="CP042190">
    <property type="protein sequence ID" value="QDS71432.1"/>
    <property type="molecule type" value="Genomic_DNA"/>
</dbReference>
<evidence type="ECO:0008006" key="5">
    <source>
        <dbReference type="Google" id="ProtNLM"/>
    </source>
</evidence>
<gene>
    <name evidence="3" type="ORF">FKW77_003495</name>
</gene>
<organism evidence="3 4">
    <name type="scientific">Venturia effusa</name>
    <dbReference type="NCBI Taxonomy" id="50376"/>
    <lineage>
        <taxon>Eukaryota</taxon>
        <taxon>Fungi</taxon>
        <taxon>Dikarya</taxon>
        <taxon>Ascomycota</taxon>
        <taxon>Pezizomycotina</taxon>
        <taxon>Dothideomycetes</taxon>
        <taxon>Pleosporomycetidae</taxon>
        <taxon>Venturiales</taxon>
        <taxon>Venturiaceae</taxon>
        <taxon>Venturia</taxon>
    </lineage>
</organism>
<reference evidence="3 4" key="1">
    <citation type="submission" date="2019-07" db="EMBL/GenBank/DDBJ databases">
        <title>Finished genome of Venturia effusa.</title>
        <authorList>
            <person name="Young C.A."/>
            <person name="Cox M.P."/>
            <person name="Ganley A.R.D."/>
            <person name="David W.J."/>
        </authorList>
    </citation>
    <scope>NUCLEOTIDE SEQUENCE [LARGE SCALE GENOMIC DNA]</scope>
    <source>
        <strain evidence="4">albino</strain>
    </source>
</reference>
<keyword evidence="2" id="KW-1133">Transmembrane helix</keyword>
<sequence length="418" mass="44394">MLGALLARIDAKKALPRLHAAIQWLRIVEFACSIAIMGIFLSFSVNLPKGFTTSKRLVIVWALTIVAALYPILLWLSLMWFRRSKVLFIRVCRATDSFIAAPIIIALAIVLGDSGLPGKCTQLYTFPGVEAGNQTVVFSRIQACNANGTIDRFNECGTGRRQVKALNSMCQQAKAGFALTIAAIIVVYISIMIANLYLALKPHDSPTVSPSNSTRRANRNGSSPNPDMAQLPPQRDSLASTSEPPPPYTARPGQGESIAVAPTSHPAIDRVAASRAADFDVEGLAGAAAEDPCVDYETLDRTRSIMRSGAEIGIDLSTIDASSSPSNPSSSSTYTGPSSMLERIDSVRTLTTQPSILSLITTAEHTRRAIDSNSTTNLVAASASPGTSPRILQSMNSLVVPAANPIPGTATPTQPAHP</sequence>
<dbReference type="AlphaFoldDB" id="A0A517L723"/>
<accession>A0A517L723</accession>
<feature type="compositionally biased region" description="Polar residues" evidence="1">
    <location>
        <begin position="206"/>
        <end position="225"/>
    </location>
</feature>
<evidence type="ECO:0000256" key="1">
    <source>
        <dbReference type="SAM" id="MobiDB-lite"/>
    </source>
</evidence>
<keyword evidence="2" id="KW-0472">Membrane</keyword>
<evidence type="ECO:0000313" key="4">
    <source>
        <dbReference type="Proteomes" id="UP000316270"/>
    </source>
</evidence>
<keyword evidence="4" id="KW-1185">Reference proteome</keyword>
<name>A0A517L723_9PEZI</name>